<keyword evidence="8" id="KW-1133">Transmembrane helix</keyword>
<evidence type="ECO:0000256" key="6">
    <source>
        <dbReference type="ARBA" id="ARBA00022692"/>
    </source>
</evidence>
<comment type="similarity">
    <text evidence="2">Belongs to the TonB family.</text>
</comment>
<accession>A0A3N2DKZ2</accession>
<feature type="signal peptide" evidence="10">
    <location>
        <begin position="1"/>
        <end position="20"/>
    </location>
</feature>
<reference evidence="12 13" key="1">
    <citation type="submission" date="2018-11" db="EMBL/GenBank/DDBJ databases">
        <title>Genomic Encyclopedia of Type Strains, Phase IV (KMG-IV): sequencing the most valuable type-strain genomes for metagenomic binning, comparative biology and taxonomic classification.</title>
        <authorList>
            <person name="Goeker M."/>
        </authorList>
    </citation>
    <scope>NUCLEOTIDE SEQUENCE [LARGE SCALE GENOMIC DNA]</scope>
    <source>
        <strain evidence="12 13">DSM 100316</strain>
    </source>
</reference>
<evidence type="ECO:0000313" key="13">
    <source>
        <dbReference type="Proteomes" id="UP000275394"/>
    </source>
</evidence>
<evidence type="ECO:0000256" key="2">
    <source>
        <dbReference type="ARBA" id="ARBA00006555"/>
    </source>
</evidence>
<evidence type="ECO:0000313" key="12">
    <source>
        <dbReference type="EMBL" id="ROS00349.1"/>
    </source>
</evidence>
<keyword evidence="10" id="KW-0732">Signal</keyword>
<dbReference type="NCBIfam" id="TIGR01352">
    <property type="entry name" value="tonB_Cterm"/>
    <property type="match status" value="1"/>
</dbReference>
<dbReference type="PANTHER" id="PTHR33446">
    <property type="entry name" value="PROTEIN TONB-RELATED"/>
    <property type="match status" value="1"/>
</dbReference>
<dbReference type="InterPro" id="IPR006260">
    <property type="entry name" value="TonB/TolA_C"/>
</dbReference>
<dbReference type="GO" id="GO:0015031">
    <property type="term" value="P:protein transport"/>
    <property type="evidence" value="ECO:0007669"/>
    <property type="project" value="UniProtKB-KW"/>
</dbReference>
<evidence type="ECO:0000256" key="3">
    <source>
        <dbReference type="ARBA" id="ARBA00022448"/>
    </source>
</evidence>
<dbReference type="RefSeq" id="WP_123713307.1">
    <property type="nucleotide sequence ID" value="NZ_RKHR01000005.1"/>
</dbReference>
<organism evidence="12 13">
    <name type="scientific">Sinobacterium caligoides</name>
    <dbReference type="NCBI Taxonomy" id="933926"/>
    <lineage>
        <taxon>Bacteria</taxon>
        <taxon>Pseudomonadati</taxon>
        <taxon>Pseudomonadota</taxon>
        <taxon>Gammaproteobacteria</taxon>
        <taxon>Cellvibrionales</taxon>
        <taxon>Spongiibacteraceae</taxon>
        <taxon>Sinobacterium</taxon>
    </lineage>
</organism>
<dbReference type="Proteomes" id="UP000275394">
    <property type="component" value="Unassembled WGS sequence"/>
</dbReference>
<dbReference type="Gene3D" id="3.30.1150.10">
    <property type="match status" value="1"/>
</dbReference>
<name>A0A3N2DKZ2_9GAMM</name>
<keyword evidence="3" id="KW-0813">Transport</keyword>
<comment type="caution">
    <text evidence="12">The sequence shown here is derived from an EMBL/GenBank/DDBJ whole genome shotgun (WGS) entry which is preliminary data.</text>
</comment>
<keyword evidence="5" id="KW-0997">Cell inner membrane</keyword>
<evidence type="ECO:0000256" key="4">
    <source>
        <dbReference type="ARBA" id="ARBA00022475"/>
    </source>
</evidence>
<evidence type="ECO:0000256" key="5">
    <source>
        <dbReference type="ARBA" id="ARBA00022519"/>
    </source>
</evidence>
<dbReference type="GO" id="GO:0055085">
    <property type="term" value="P:transmembrane transport"/>
    <property type="evidence" value="ECO:0007669"/>
    <property type="project" value="InterPro"/>
</dbReference>
<dbReference type="SUPFAM" id="SSF74653">
    <property type="entry name" value="TolA/TonB C-terminal domain"/>
    <property type="match status" value="1"/>
</dbReference>
<proteinExistence type="inferred from homology"/>
<gene>
    <name evidence="12" type="ORF">EDC56_3000</name>
</gene>
<dbReference type="InterPro" id="IPR037682">
    <property type="entry name" value="TonB_C"/>
</dbReference>
<keyword evidence="7" id="KW-0653">Protein transport</keyword>
<dbReference type="PROSITE" id="PS52015">
    <property type="entry name" value="TONB_CTD"/>
    <property type="match status" value="1"/>
</dbReference>
<feature type="chain" id="PRO_5018098305" evidence="10">
    <location>
        <begin position="21"/>
        <end position="253"/>
    </location>
</feature>
<evidence type="ECO:0000256" key="1">
    <source>
        <dbReference type="ARBA" id="ARBA00004383"/>
    </source>
</evidence>
<keyword evidence="13" id="KW-1185">Reference proteome</keyword>
<protein>
    <submittedName>
        <fullName evidence="12">Outer membrane transport energization protein TonB</fullName>
    </submittedName>
</protein>
<dbReference type="PANTHER" id="PTHR33446:SF2">
    <property type="entry name" value="PROTEIN TONB"/>
    <property type="match status" value="1"/>
</dbReference>
<evidence type="ECO:0000256" key="10">
    <source>
        <dbReference type="SAM" id="SignalP"/>
    </source>
</evidence>
<evidence type="ECO:0000259" key="11">
    <source>
        <dbReference type="PROSITE" id="PS52015"/>
    </source>
</evidence>
<dbReference type="Pfam" id="PF03544">
    <property type="entry name" value="TonB_C"/>
    <property type="match status" value="1"/>
</dbReference>
<dbReference type="OrthoDB" id="9792439at2"/>
<evidence type="ECO:0000256" key="7">
    <source>
        <dbReference type="ARBA" id="ARBA00022927"/>
    </source>
</evidence>
<comment type="subcellular location">
    <subcellularLocation>
        <location evidence="1">Cell inner membrane</location>
        <topology evidence="1">Single-pass membrane protein</topology>
        <orientation evidence="1">Periplasmic side</orientation>
    </subcellularLocation>
</comment>
<keyword evidence="6" id="KW-0812">Transmembrane</keyword>
<dbReference type="AlphaFoldDB" id="A0A3N2DKZ2"/>
<dbReference type="GO" id="GO:0098797">
    <property type="term" value="C:plasma membrane protein complex"/>
    <property type="evidence" value="ECO:0007669"/>
    <property type="project" value="TreeGrafter"/>
</dbReference>
<keyword evidence="4" id="KW-1003">Cell membrane</keyword>
<dbReference type="GO" id="GO:0031992">
    <property type="term" value="F:energy transducer activity"/>
    <property type="evidence" value="ECO:0007669"/>
    <property type="project" value="TreeGrafter"/>
</dbReference>
<evidence type="ECO:0000256" key="9">
    <source>
        <dbReference type="ARBA" id="ARBA00023136"/>
    </source>
</evidence>
<sequence length="253" mass="27319">MIIRAGCFASAIAIHGLLWAAIPEPQPVDLLAGGGVTAENIAISVSYQQSPTVQVNDQPKLEELPQESAAEVVQSAVVETKAAPKEIVSKKTVAKKKALEKTVSEKTVPKQVASKKKLVVEKTLAAKPVEKNLKKTQSKTKAASASVAAAAVKRNEQGVHQEVISEPLFADAPVPPVYPRIARKRGQEGTVWIDIALDDKGRQTRVEIYKSSGVRLLDRAALKAVQQWQFLAQRVGNTSYASLVRIPVEFSLD</sequence>
<feature type="domain" description="TonB C-terminal" evidence="11">
    <location>
        <begin position="163"/>
        <end position="253"/>
    </location>
</feature>
<evidence type="ECO:0000256" key="8">
    <source>
        <dbReference type="ARBA" id="ARBA00022989"/>
    </source>
</evidence>
<keyword evidence="9" id="KW-0472">Membrane</keyword>
<dbReference type="EMBL" id="RKHR01000005">
    <property type="protein sequence ID" value="ROS00349.1"/>
    <property type="molecule type" value="Genomic_DNA"/>
</dbReference>
<dbReference type="InterPro" id="IPR051045">
    <property type="entry name" value="TonB-dependent_transducer"/>
</dbReference>